<organism evidence="2 3">
    <name type="scientific">Hymenobacter roseosalivarius DSM 11622</name>
    <dbReference type="NCBI Taxonomy" id="645990"/>
    <lineage>
        <taxon>Bacteria</taxon>
        <taxon>Pseudomonadati</taxon>
        <taxon>Bacteroidota</taxon>
        <taxon>Cytophagia</taxon>
        <taxon>Cytophagales</taxon>
        <taxon>Hymenobacteraceae</taxon>
        <taxon>Hymenobacter</taxon>
    </lineage>
</organism>
<sequence>MNSIEAYNGFRSIDFPAALPNSSEPQRLLYPETERTTDSPEVTQPGSLDDLRDGVWWNK</sequence>
<dbReference type="RefSeq" id="WP_084444204.1">
    <property type="nucleotide sequence ID" value="NZ_FWWW01000049.1"/>
</dbReference>
<dbReference type="InterPro" id="IPR011990">
    <property type="entry name" value="TPR-like_helical_dom_sf"/>
</dbReference>
<evidence type="ECO:0000256" key="1">
    <source>
        <dbReference type="SAM" id="MobiDB-lite"/>
    </source>
</evidence>
<reference evidence="2 3" key="1">
    <citation type="submission" date="2017-04" db="EMBL/GenBank/DDBJ databases">
        <authorList>
            <person name="Afonso C.L."/>
            <person name="Miller P.J."/>
            <person name="Scott M.A."/>
            <person name="Spackman E."/>
            <person name="Goraichik I."/>
            <person name="Dimitrov K.M."/>
            <person name="Suarez D.L."/>
            <person name="Swayne D.E."/>
        </authorList>
    </citation>
    <scope>NUCLEOTIDE SEQUENCE [LARGE SCALE GENOMIC DNA]</scope>
    <source>
        <strain evidence="2 3">DSM 11622</strain>
    </source>
</reference>
<protein>
    <submittedName>
        <fullName evidence="2">Uncharacterized protein</fullName>
    </submittedName>
</protein>
<feature type="region of interest" description="Disordered" evidence="1">
    <location>
        <begin position="15"/>
        <end position="59"/>
    </location>
</feature>
<dbReference type="SUPFAM" id="SSF48452">
    <property type="entry name" value="TPR-like"/>
    <property type="match status" value="1"/>
</dbReference>
<evidence type="ECO:0000313" key="2">
    <source>
        <dbReference type="EMBL" id="SMB88085.1"/>
    </source>
</evidence>
<dbReference type="Proteomes" id="UP000192266">
    <property type="component" value="Unassembled WGS sequence"/>
</dbReference>
<dbReference type="AlphaFoldDB" id="A0A1W1V450"/>
<dbReference type="EMBL" id="FWWW01000049">
    <property type="protein sequence ID" value="SMB88085.1"/>
    <property type="molecule type" value="Genomic_DNA"/>
</dbReference>
<dbReference type="Gene3D" id="1.25.40.390">
    <property type="match status" value="1"/>
</dbReference>
<name>A0A1W1V450_9BACT</name>
<proteinExistence type="predicted"/>
<gene>
    <name evidence="2" type="ORF">SAMN00120144_1155</name>
</gene>
<keyword evidence="3" id="KW-1185">Reference proteome</keyword>
<accession>A0A1W1V450</accession>
<evidence type="ECO:0000313" key="3">
    <source>
        <dbReference type="Proteomes" id="UP000192266"/>
    </source>
</evidence>